<dbReference type="InterPro" id="IPR014044">
    <property type="entry name" value="CAP_dom"/>
</dbReference>
<dbReference type="InterPro" id="IPR001283">
    <property type="entry name" value="CRISP-related"/>
</dbReference>
<dbReference type="OrthoDB" id="337038at2759"/>
<dbReference type="PRINTS" id="PR00837">
    <property type="entry name" value="V5TPXLIKE"/>
</dbReference>
<keyword evidence="1" id="KW-0732">Signal</keyword>
<evidence type="ECO:0000313" key="3">
    <source>
        <dbReference type="EMBL" id="TVY55240.1"/>
    </source>
</evidence>
<dbReference type="InterPro" id="IPR035940">
    <property type="entry name" value="CAP_sf"/>
</dbReference>
<protein>
    <submittedName>
        <fullName evidence="3">Putative pathogenesis-related protein</fullName>
    </submittedName>
</protein>
<feature type="domain" description="SCP" evidence="2">
    <location>
        <begin position="157"/>
        <end position="307"/>
    </location>
</feature>
<dbReference type="Gene3D" id="3.40.33.10">
    <property type="entry name" value="CAP"/>
    <property type="match status" value="1"/>
</dbReference>
<feature type="chain" id="PRO_5035811453" evidence="1">
    <location>
        <begin position="18"/>
        <end position="327"/>
    </location>
</feature>
<accession>A0A8T9BRM8</accession>
<dbReference type="PANTHER" id="PTHR10334">
    <property type="entry name" value="CYSTEINE-RICH SECRETORY PROTEIN-RELATED"/>
    <property type="match status" value="1"/>
</dbReference>
<evidence type="ECO:0000256" key="1">
    <source>
        <dbReference type="SAM" id="SignalP"/>
    </source>
</evidence>
<dbReference type="SUPFAM" id="SSF55797">
    <property type="entry name" value="PR-1-like"/>
    <property type="match status" value="1"/>
</dbReference>
<proteinExistence type="predicted"/>
<dbReference type="Pfam" id="PF00188">
    <property type="entry name" value="CAP"/>
    <property type="match status" value="1"/>
</dbReference>
<organism evidence="3 4">
    <name type="scientific">Lachnellula suecica</name>
    <dbReference type="NCBI Taxonomy" id="602035"/>
    <lineage>
        <taxon>Eukaryota</taxon>
        <taxon>Fungi</taxon>
        <taxon>Dikarya</taxon>
        <taxon>Ascomycota</taxon>
        <taxon>Pezizomycotina</taxon>
        <taxon>Leotiomycetes</taxon>
        <taxon>Helotiales</taxon>
        <taxon>Lachnaceae</taxon>
        <taxon>Lachnellula</taxon>
    </lineage>
</organism>
<comment type="caution">
    <text evidence="3">The sequence shown here is derived from an EMBL/GenBank/DDBJ whole genome shotgun (WGS) entry which is preliminary data.</text>
</comment>
<dbReference type="CDD" id="cd05380">
    <property type="entry name" value="CAP_euk"/>
    <property type="match status" value="1"/>
</dbReference>
<dbReference type="SMART" id="SM00198">
    <property type="entry name" value="SCP"/>
    <property type="match status" value="1"/>
</dbReference>
<dbReference type="Proteomes" id="UP000469558">
    <property type="component" value="Unassembled WGS sequence"/>
</dbReference>
<name>A0A8T9BRM8_9HELO</name>
<sequence>MHSASIVALLSAGLALASPVNHQALHKKALVYQTETDIVTVYVTAGQEIPTAAAPSPSSTHVRTHTKHHTVIVAPSSEAAAPSVVPVTSSVAPVVAPVETPTSIEVPATTAPSVVVVTQAASSTSEAAVVVPSVSEAPVVSASASSVAAAAVSTPTDYASTAVYNHNQHRANHTAADVAWNQTLADWAAITASSCVFAHDMAEGTANYGQNIAAYGGSGGVPDTTAALANSITDMWYYGEVGIFPFGVASPQETGQDFMHFSQAVWKSTQTVGCATQECGPNTVLSGANYNSLYTVCNYFPAGNFLGEFATEVTKSTDSVGPLAAPI</sequence>
<feature type="signal peptide" evidence="1">
    <location>
        <begin position="1"/>
        <end position="17"/>
    </location>
</feature>
<reference evidence="3 4" key="1">
    <citation type="submission" date="2018-05" db="EMBL/GenBank/DDBJ databases">
        <title>Genome sequencing and assembly of the regulated plant pathogen Lachnellula willkommii and related sister species for the development of diagnostic species identification markers.</title>
        <authorList>
            <person name="Giroux E."/>
            <person name="Bilodeau G."/>
        </authorList>
    </citation>
    <scope>NUCLEOTIDE SEQUENCE [LARGE SCALE GENOMIC DNA]</scope>
    <source>
        <strain evidence="3 4">CBS 268.59</strain>
    </source>
</reference>
<evidence type="ECO:0000313" key="4">
    <source>
        <dbReference type="Proteomes" id="UP000469558"/>
    </source>
</evidence>
<gene>
    <name evidence="3" type="ORF">LSUE1_G009720</name>
</gene>
<keyword evidence="4" id="KW-1185">Reference proteome</keyword>
<evidence type="ECO:0000259" key="2">
    <source>
        <dbReference type="SMART" id="SM00198"/>
    </source>
</evidence>
<dbReference type="EMBL" id="QGMK01002921">
    <property type="protein sequence ID" value="TVY55240.1"/>
    <property type="molecule type" value="Genomic_DNA"/>
</dbReference>
<dbReference type="AlphaFoldDB" id="A0A8T9BRM8"/>